<evidence type="ECO:0000313" key="1">
    <source>
        <dbReference type="EMBL" id="GGJ47734.1"/>
    </source>
</evidence>
<dbReference type="InterPro" id="IPR019734">
    <property type="entry name" value="TPR_rpt"/>
</dbReference>
<evidence type="ECO:0008006" key="3">
    <source>
        <dbReference type="Google" id="ProtNLM"/>
    </source>
</evidence>
<dbReference type="SUPFAM" id="SSF48452">
    <property type="entry name" value="TPR-like"/>
    <property type="match status" value="3"/>
</dbReference>
<dbReference type="PANTHER" id="PTHR12558">
    <property type="entry name" value="CELL DIVISION CYCLE 16,23,27"/>
    <property type="match status" value="1"/>
</dbReference>
<dbReference type="SMART" id="SM00028">
    <property type="entry name" value="TPR"/>
    <property type="match status" value="4"/>
</dbReference>
<evidence type="ECO:0000313" key="2">
    <source>
        <dbReference type="Proteomes" id="UP000632222"/>
    </source>
</evidence>
<name>A0ABQ2D7G9_9DEIO</name>
<reference evidence="2" key="1">
    <citation type="journal article" date="2019" name="Int. J. Syst. Evol. Microbiol.">
        <title>The Global Catalogue of Microorganisms (GCM) 10K type strain sequencing project: providing services to taxonomists for standard genome sequencing and annotation.</title>
        <authorList>
            <consortium name="The Broad Institute Genomics Platform"/>
            <consortium name="The Broad Institute Genome Sequencing Center for Infectious Disease"/>
            <person name="Wu L."/>
            <person name="Ma J."/>
        </authorList>
    </citation>
    <scope>NUCLEOTIDE SEQUENCE [LARGE SCALE GENOMIC DNA]</scope>
    <source>
        <strain evidence="2">JCM 14370</strain>
    </source>
</reference>
<protein>
    <recommendedName>
        <fullName evidence="3">Tetratricopeptide repeat protein</fullName>
    </recommendedName>
</protein>
<dbReference type="Pfam" id="PF14559">
    <property type="entry name" value="TPR_19"/>
    <property type="match status" value="1"/>
</dbReference>
<dbReference type="InterPro" id="IPR011990">
    <property type="entry name" value="TPR-like_helical_dom_sf"/>
</dbReference>
<accession>A0ABQ2D7G9</accession>
<organism evidence="1 2">
    <name type="scientific">Deinococcus roseus</name>
    <dbReference type="NCBI Taxonomy" id="392414"/>
    <lineage>
        <taxon>Bacteria</taxon>
        <taxon>Thermotogati</taxon>
        <taxon>Deinococcota</taxon>
        <taxon>Deinococci</taxon>
        <taxon>Deinococcales</taxon>
        <taxon>Deinococcaceae</taxon>
        <taxon>Deinococcus</taxon>
    </lineage>
</organism>
<dbReference type="Proteomes" id="UP000632222">
    <property type="component" value="Unassembled WGS sequence"/>
</dbReference>
<proteinExistence type="predicted"/>
<comment type="caution">
    <text evidence="1">The sequence shown here is derived from an EMBL/GenBank/DDBJ whole genome shotgun (WGS) entry which is preliminary data.</text>
</comment>
<keyword evidence="2" id="KW-1185">Reference proteome</keyword>
<dbReference type="PANTHER" id="PTHR12558:SF13">
    <property type="entry name" value="CELL DIVISION CYCLE PROTEIN 27 HOMOLOG"/>
    <property type="match status" value="1"/>
</dbReference>
<sequence>MIAGAAKLGFKVGGTMVNPIIKQHIDPFVQRFRNPDQERTLIMQKAIAFAQTKQPAEKSEKIRFALTTWTTSPDWATNFTALVQHPQHIEGLANRFAQAMLEADLLEGADHPHQIGQYFLESLHQELMNDPQQGAHHQQLANALRDQSQREFMEQVQVFLEDMRSEVRGSSQKTSPQEDRQDIKETLQQLASPMIHPTSAVDGPIEQKLKHIAVLVDAHAIEFADQALAQFKQQHYDQAPVPAQAWYHRLKGSIAINREEVSEALQEFDLAFTLHGEGAAAHMAKGYGEYLKQNFELALHHLDIALQLDSNAGIALATKADTYFKMGRTEDLKAMIPLATTQQKDLFYMLMRRLTQMNEFALVNSLVDTRLQQTPEDPTIKFLKARNLFDEVAEELGQGILKQDPATGIRDERLTQALDLLNATYTSRQRNQDLRGMVEVLSTRHAVLDMLGRHQEAANDATTALEMNPNAAGVRVGKAMALFHMERHAEAIALLDSIPQDQQDLHDRNLLIQLLIHQGQHHRILQEMPKYYPLMQDDPTGMAFAQLVHAQAIRVLEGPEAALRFLEQLNSTHPFVQVGMAEAFQTLQNPLKANDHYRTAFQTSQGHVNFSIGMQWAIFLAEVNDFEQASSVITQIIPPDAAMPALQMAIDIHERAGKLHRVEETLGFYQTQGFPKTPQILRAEANLKFNAGDHAEAAALLKEALQQGPDPDLHLRFIQMLVLVGNHAEAHTQIQALLATPNLPYQMRFQAAAFLKHMRHQDEALKLAYQAWRDSPKDSQASQMYMQVGIESLKNDPEFTYVVPETSVMLANRKGESRWVTLTSDPNPGANELAVNSAAAQILLGKKVTDEVEIPKAGFKPLAFTIQAIMGKEHHLLMTLFQQAGSNPFDQSVFTHEGDDENLDQLVDVLYSLRDQKEQKVKNALEQVASKRLPISVMTDWFDQSILDLWQDWVDSPVALTSSLRNKAELEAAEKTLQADAVVFDVSALVLLQRLGLLTQAEQWWPQRHVTVQVHTAVLHEIHKLDADPGNVNHLLHPGAQDHLSGPQRLKALREILQFVERTQVVTVPSINSERNQQRLKSIPLGVETWSTVMAAEANGFSLYTEDVHLKNHVLKGNLQGPPILATSTVDALAALLLQGRFDLAAYESIAEGLLSRNIRRVKMTENLLMRVISRPYRAGDTLVSAALNEFKSPHANHEQMLGWVVEGLKALWLDAHSGPYRFDVLQVILSELDSTLNREAFTLFLVEELGVRMKLAPEHRANLIHLIQQWKARADL</sequence>
<dbReference type="EMBL" id="BMOD01000018">
    <property type="protein sequence ID" value="GGJ47734.1"/>
    <property type="molecule type" value="Genomic_DNA"/>
</dbReference>
<dbReference type="Gene3D" id="1.25.40.10">
    <property type="entry name" value="Tetratricopeptide repeat domain"/>
    <property type="match status" value="3"/>
</dbReference>
<gene>
    <name evidence="1" type="ORF">GCM10008938_37150</name>
</gene>